<comment type="caution">
    <text evidence="1">The sequence shown here is derived from an EMBL/GenBank/DDBJ whole genome shotgun (WGS) entry which is preliminary data.</text>
</comment>
<evidence type="ECO:0000313" key="2">
    <source>
        <dbReference type="Proteomes" id="UP001230649"/>
    </source>
</evidence>
<dbReference type="EMBL" id="JASBWS010000139">
    <property type="protein sequence ID" value="KAJ9094341.1"/>
    <property type="molecule type" value="Genomic_DNA"/>
</dbReference>
<evidence type="ECO:0000313" key="1">
    <source>
        <dbReference type="EMBL" id="KAJ9094341.1"/>
    </source>
</evidence>
<sequence length="215" mass="23557">MSDKSIQQGDSVMIAIDEDPLTDINTIVDFSPESDGTLMAAGVSVWSMPRSPYCGHWKGTFSLTVGSLNGIDTEKYILFEKKSDLYSVPQTWCNEDRAEDGGGSVWAMQAIKDLPGRRLAPVMYLKGFDNDPESAYQALESIWSRLKADSGGREPSSPPCFSDSIATGLEFSKDKFKAADDRAAVDAALRAFRRKFPAATSGGEVPMERRTLNRP</sequence>
<accession>A0ACC2V5M8</accession>
<dbReference type="Proteomes" id="UP001230649">
    <property type="component" value="Unassembled WGS sequence"/>
</dbReference>
<gene>
    <name evidence="1" type="ORF">QFC20_006909</name>
</gene>
<name>A0ACC2V5M8_9TREE</name>
<keyword evidence="2" id="KW-1185">Reference proteome</keyword>
<organism evidence="1 2">
    <name type="scientific">Naganishia adeliensis</name>
    <dbReference type="NCBI Taxonomy" id="92952"/>
    <lineage>
        <taxon>Eukaryota</taxon>
        <taxon>Fungi</taxon>
        <taxon>Dikarya</taxon>
        <taxon>Basidiomycota</taxon>
        <taxon>Agaricomycotina</taxon>
        <taxon>Tremellomycetes</taxon>
        <taxon>Filobasidiales</taxon>
        <taxon>Filobasidiaceae</taxon>
        <taxon>Naganishia</taxon>
    </lineage>
</organism>
<proteinExistence type="predicted"/>
<reference evidence="1" key="1">
    <citation type="submission" date="2023-04" db="EMBL/GenBank/DDBJ databases">
        <title>Draft Genome sequencing of Naganishia species isolated from polar environments using Oxford Nanopore Technology.</title>
        <authorList>
            <person name="Leo P."/>
            <person name="Venkateswaran K."/>
        </authorList>
    </citation>
    <scope>NUCLEOTIDE SEQUENCE</scope>
    <source>
        <strain evidence="1">MNA-CCFEE 5262</strain>
    </source>
</reference>
<protein>
    <submittedName>
        <fullName evidence="1">Uncharacterized protein</fullName>
    </submittedName>
</protein>